<dbReference type="EMBL" id="JMTB01000085">
    <property type="protein sequence ID" value="KFC06226.1"/>
    <property type="molecule type" value="Genomic_DNA"/>
</dbReference>
<proteinExistence type="predicted"/>
<keyword evidence="1" id="KW-0472">Membrane</keyword>
<keyword evidence="3" id="KW-1185">Reference proteome</keyword>
<dbReference type="Proteomes" id="UP000028630">
    <property type="component" value="Unassembled WGS sequence"/>
</dbReference>
<feature type="transmembrane region" description="Helical" evidence="1">
    <location>
        <begin position="43"/>
        <end position="65"/>
    </location>
</feature>
<name>A0A085A7N1_9ENTR</name>
<comment type="caution">
    <text evidence="2">The sequence shown here is derived from an EMBL/GenBank/DDBJ whole genome shotgun (WGS) entry which is preliminary data.</text>
</comment>
<dbReference type="eggNOG" id="ENOG5032UH1">
    <property type="taxonomic scope" value="Bacteria"/>
</dbReference>
<evidence type="ECO:0000256" key="1">
    <source>
        <dbReference type="SAM" id="Phobius"/>
    </source>
</evidence>
<reference evidence="3" key="1">
    <citation type="submission" date="2014-05" db="EMBL/GenBank/DDBJ databases">
        <title>ATOL: Assembling a taxonomically balanced genome-scale reconstruction of the evolutionary history of the Enterobacteriaceae.</title>
        <authorList>
            <person name="Plunkett G. III"/>
            <person name="Neeno-Eckwall E.C."/>
            <person name="Glasner J.D."/>
            <person name="Perna N.T."/>
        </authorList>
    </citation>
    <scope>NUCLEOTIDE SEQUENCE [LARGE SCALE GENOMIC DNA]</scope>
    <source>
        <strain evidence="3">ATCC 49490</strain>
    </source>
</reference>
<dbReference type="AlphaFoldDB" id="A0A085A7N1"/>
<gene>
    <name evidence="2" type="ORF">GTGU_02747</name>
</gene>
<dbReference type="InterPro" id="IPR025557">
    <property type="entry name" value="DUF4282"/>
</dbReference>
<sequence length="83" mass="9479">MKQILGFDYLLTPKLMVFLYWLFMVLIVVSGVFAMIGGELLRGIVAIIFGLIGCRVMFELIMIAFKNNEYLRRIAENSDKAAQ</sequence>
<dbReference type="OrthoDB" id="280522at2"/>
<dbReference type="RefSeq" id="WP_038157891.1">
    <property type="nucleotide sequence ID" value="NZ_JMTB01000085.1"/>
</dbReference>
<dbReference type="Pfam" id="PF14110">
    <property type="entry name" value="DUF4282"/>
    <property type="match status" value="1"/>
</dbReference>
<evidence type="ECO:0000313" key="3">
    <source>
        <dbReference type="Proteomes" id="UP000028630"/>
    </source>
</evidence>
<accession>A0A085A7N1</accession>
<feature type="transmembrane region" description="Helical" evidence="1">
    <location>
        <begin position="15"/>
        <end position="37"/>
    </location>
</feature>
<keyword evidence="1" id="KW-1133">Transmembrane helix</keyword>
<keyword evidence="1" id="KW-0812">Transmembrane</keyword>
<protein>
    <submittedName>
        <fullName evidence="2">Putative membrane protein</fullName>
    </submittedName>
</protein>
<organism evidence="2 3">
    <name type="scientific">Trabulsiella guamensis ATCC 49490</name>
    <dbReference type="NCBI Taxonomy" id="1005994"/>
    <lineage>
        <taxon>Bacteria</taxon>
        <taxon>Pseudomonadati</taxon>
        <taxon>Pseudomonadota</taxon>
        <taxon>Gammaproteobacteria</taxon>
        <taxon>Enterobacterales</taxon>
        <taxon>Enterobacteriaceae</taxon>
        <taxon>Trabulsiella</taxon>
    </lineage>
</organism>
<evidence type="ECO:0000313" key="2">
    <source>
        <dbReference type="EMBL" id="KFC06226.1"/>
    </source>
</evidence>